<sequence>MALDMKTLPIERKPLHVPPLDEIAEVLNNGLKQHFQEVQVEVVDCPNLTQMPFTLANGGLNGNTHLMDVGGPPYLIPLVQYDKVYNLCDIPELMKMKSAFIIGAGAGPHPYAKTNCECIMNINIENGVVDQQTRIVKVKDRTPLQEQLPTTETRFALLGNLFICEGKPGKVLQVHVKKRIGTEDFIGSIRTVLADHYGSKILGLGGTFLLKEGKANQHVMPNFVKTPINSEEEINQWLEFFEMSAPLIANGTLVTGDYDLDLRVQHFHSFSHHGEGGHYHIDTTPETVEYLGYFNTAQDIYRVDKPVHTHNVGRD</sequence>
<keyword evidence="5" id="KW-0862">Zinc</keyword>
<dbReference type="SMART" id="SM01168">
    <property type="entry name" value="DUF1907"/>
    <property type="match status" value="1"/>
</dbReference>
<evidence type="ECO:0000313" key="9">
    <source>
        <dbReference type="Proteomes" id="UP001329430"/>
    </source>
</evidence>
<evidence type="ECO:0000256" key="5">
    <source>
        <dbReference type="ARBA" id="ARBA00022833"/>
    </source>
</evidence>
<gene>
    <name evidence="8" type="ORF">RI129_006869</name>
</gene>
<evidence type="ECO:0000256" key="6">
    <source>
        <dbReference type="ARBA" id="ARBA00023242"/>
    </source>
</evidence>
<reference evidence="8 9" key="1">
    <citation type="journal article" date="2024" name="Insects">
        <title>An Improved Chromosome-Level Genome Assembly of the Firefly Pyrocoelia pectoralis.</title>
        <authorList>
            <person name="Fu X."/>
            <person name="Meyer-Rochow V.B."/>
            <person name="Ballantyne L."/>
            <person name="Zhu X."/>
        </authorList>
    </citation>
    <scope>NUCLEOTIDE SEQUENCE [LARGE SCALE GENOMIC DNA]</scope>
    <source>
        <strain evidence="8">XCY_ONT2</strain>
    </source>
</reference>
<dbReference type="SUPFAM" id="SSF117856">
    <property type="entry name" value="AF0104/ALDC/Ptd012-like"/>
    <property type="match status" value="1"/>
</dbReference>
<dbReference type="Pfam" id="PF08925">
    <property type="entry name" value="DUF1907"/>
    <property type="match status" value="1"/>
</dbReference>
<dbReference type="EMBL" id="JAVRBK010000004">
    <property type="protein sequence ID" value="KAK5645569.1"/>
    <property type="molecule type" value="Genomic_DNA"/>
</dbReference>
<name>A0AAN7VKD5_9COLE</name>
<dbReference type="PANTHER" id="PTHR13204">
    <property type="entry name" value="PTD012 PROTEIN"/>
    <property type="match status" value="1"/>
</dbReference>
<dbReference type="PANTHER" id="PTHR13204:SF1">
    <property type="entry name" value="ESTER HYDROLASE C11ORF54"/>
    <property type="match status" value="1"/>
</dbReference>
<dbReference type="InterPro" id="IPR015021">
    <property type="entry name" value="C11orf54_DUF1907"/>
</dbReference>
<evidence type="ECO:0000259" key="7">
    <source>
        <dbReference type="SMART" id="SM01168"/>
    </source>
</evidence>
<dbReference type="GO" id="GO:0005634">
    <property type="term" value="C:nucleus"/>
    <property type="evidence" value="ECO:0007669"/>
    <property type="project" value="UniProtKB-SubCell"/>
</dbReference>
<evidence type="ECO:0000256" key="1">
    <source>
        <dbReference type="ARBA" id="ARBA00004123"/>
    </source>
</evidence>
<proteinExistence type="predicted"/>
<feature type="domain" description="DUF1907" evidence="7">
    <location>
        <begin position="26"/>
        <end position="303"/>
    </location>
</feature>
<organism evidence="8 9">
    <name type="scientific">Pyrocoelia pectoralis</name>
    <dbReference type="NCBI Taxonomy" id="417401"/>
    <lineage>
        <taxon>Eukaryota</taxon>
        <taxon>Metazoa</taxon>
        <taxon>Ecdysozoa</taxon>
        <taxon>Arthropoda</taxon>
        <taxon>Hexapoda</taxon>
        <taxon>Insecta</taxon>
        <taxon>Pterygota</taxon>
        <taxon>Neoptera</taxon>
        <taxon>Endopterygota</taxon>
        <taxon>Coleoptera</taxon>
        <taxon>Polyphaga</taxon>
        <taxon>Elateriformia</taxon>
        <taxon>Elateroidea</taxon>
        <taxon>Lampyridae</taxon>
        <taxon>Lampyrinae</taxon>
        <taxon>Pyrocoelia</taxon>
    </lineage>
</organism>
<protein>
    <recommendedName>
        <fullName evidence="7">DUF1907 domain-containing protein</fullName>
    </recommendedName>
</protein>
<evidence type="ECO:0000256" key="3">
    <source>
        <dbReference type="ARBA" id="ARBA00022723"/>
    </source>
</evidence>
<keyword evidence="9" id="KW-1185">Reference proteome</keyword>
<comment type="subunit">
    <text evidence="2">Monomer.</text>
</comment>
<keyword evidence="6" id="KW-0539">Nucleus</keyword>
<comment type="caution">
    <text evidence="8">The sequence shown here is derived from an EMBL/GenBank/DDBJ whole genome shotgun (WGS) entry which is preliminary data.</text>
</comment>
<keyword evidence="4" id="KW-0378">Hydrolase</keyword>
<evidence type="ECO:0000256" key="2">
    <source>
        <dbReference type="ARBA" id="ARBA00011245"/>
    </source>
</evidence>
<dbReference type="AlphaFoldDB" id="A0AAN7VKD5"/>
<evidence type="ECO:0000313" key="8">
    <source>
        <dbReference type="EMBL" id="KAK5645569.1"/>
    </source>
</evidence>
<dbReference type="CDD" id="cd17298">
    <property type="entry name" value="DUF1907"/>
    <property type="match status" value="1"/>
</dbReference>
<keyword evidence="3" id="KW-0479">Metal-binding</keyword>
<dbReference type="GO" id="GO:0008270">
    <property type="term" value="F:zinc ion binding"/>
    <property type="evidence" value="ECO:0007669"/>
    <property type="project" value="TreeGrafter"/>
</dbReference>
<comment type="subcellular location">
    <subcellularLocation>
        <location evidence="1">Nucleus</location>
    </subcellularLocation>
</comment>
<accession>A0AAN7VKD5</accession>
<dbReference type="Proteomes" id="UP001329430">
    <property type="component" value="Chromosome 4"/>
</dbReference>
<evidence type="ECO:0000256" key="4">
    <source>
        <dbReference type="ARBA" id="ARBA00022801"/>
    </source>
</evidence>
<dbReference type="GO" id="GO:0016788">
    <property type="term" value="F:hydrolase activity, acting on ester bonds"/>
    <property type="evidence" value="ECO:0007669"/>
    <property type="project" value="TreeGrafter"/>
</dbReference>